<protein>
    <submittedName>
        <fullName evidence="2">Uncharacterized protein</fullName>
    </submittedName>
</protein>
<dbReference type="AlphaFoldDB" id="A0AA39TYG4"/>
<name>A0AA39TYG4_ARMTA</name>
<evidence type="ECO:0000313" key="2">
    <source>
        <dbReference type="EMBL" id="KAK0466739.1"/>
    </source>
</evidence>
<dbReference type="RefSeq" id="XP_060337331.1">
    <property type="nucleotide sequence ID" value="XM_060469190.1"/>
</dbReference>
<feature type="compositionally biased region" description="Polar residues" evidence="1">
    <location>
        <begin position="56"/>
        <end position="67"/>
    </location>
</feature>
<dbReference type="EMBL" id="JAUEPS010000003">
    <property type="protein sequence ID" value="KAK0466739.1"/>
    <property type="molecule type" value="Genomic_DNA"/>
</dbReference>
<feature type="region of interest" description="Disordered" evidence="1">
    <location>
        <begin position="37"/>
        <end position="123"/>
    </location>
</feature>
<organism evidence="2 3">
    <name type="scientific">Armillaria tabescens</name>
    <name type="common">Ringless honey mushroom</name>
    <name type="synonym">Agaricus tabescens</name>
    <dbReference type="NCBI Taxonomy" id="1929756"/>
    <lineage>
        <taxon>Eukaryota</taxon>
        <taxon>Fungi</taxon>
        <taxon>Dikarya</taxon>
        <taxon>Basidiomycota</taxon>
        <taxon>Agaricomycotina</taxon>
        <taxon>Agaricomycetes</taxon>
        <taxon>Agaricomycetidae</taxon>
        <taxon>Agaricales</taxon>
        <taxon>Marasmiineae</taxon>
        <taxon>Physalacriaceae</taxon>
        <taxon>Desarmillaria</taxon>
    </lineage>
</organism>
<reference evidence="2" key="1">
    <citation type="submission" date="2023-06" db="EMBL/GenBank/DDBJ databases">
        <authorList>
            <consortium name="Lawrence Berkeley National Laboratory"/>
            <person name="Ahrendt S."/>
            <person name="Sahu N."/>
            <person name="Indic B."/>
            <person name="Wong-Bajracharya J."/>
            <person name="Merenyi Z."/>
            <person name="Ke H.-M."/>
            <person name="Monk M."/>
            <person name="Kocsube S."/>
            <person name="Drula E."/>
            <person name="Lipzen A."/>
            <person name="Balint B."/>
            <person name="Henrissat B."/>
            <person name="Andreopoulos B."/>
            <person name="Martin F.M."/>
            <person name="Harder C.B."/>
            <person name="Rigling D."/>
            <person name="Ford K.L."/>
            <person name="Foster G.D."/>
            <person name="Pangilinan J."/>
            <person name="Papanicolaou A."/>
            <person name="Barry K."/>
            <person name="LaButti K."/>
            <person name="Viragh M."/>
            <person name="Koriabine M."/>
            <person name="Yan M."/>
            <person name="Riley R."/>
            <person name="Champramary S."/>
            <person name="Plett K.L."/>
            <person name="Tsai I.J."/>
            <person name="Slot J."/>
            <person name="Sipos G."/>
            <person name="Plett J."/>
            <person name="Nagy L.G."/>
            <person name="Grigoriev I.V."/>
        </authorList>
    </citation>
    <scope>NUCLEOTIDE SEQUENCE</scope>
    <source>
        <strain evidence="2">CCBAS 213</strain>
    </source>
</reference>
<evidence type="ECO:0000256" key="1">
    <source>
        <dbReference type="SAM" id="MobiDB-lite"/>
    </source>
</evidence>
<sequence length="165" mass="18738">MTMSVRSGTVGNIWWNYTVALTPRRPLDRKIKIAREGPDIGDDACTKGRHAKSHDISSTSQWKQVSAHNARKDHEGKNSPRGNQAMKFESTRRFLPSEITAEKRNDRQTNFSRHREDGVQVEEGAESLEKTWLVPTMMHLMVDGGSLPTAEALVDKSTFRNFEEQ</sequence>
<gene>
    <name evidence="2" type="ORF">EV420DRAFT_1474180</name>
</gene>
<accession>A0AA39TYG4</accession>
<proteinExistence type="predicted"/>
<evidence type="ECO:0000313" key="3">
    <source>
        <dbReference type="Proteomes" id="UP001175211"/>
    </source>
</evidence>
<dbReference type="GeneID" id="85352738"/>
<dbReference type="Proteomes" id="UP001175211">
    <property type="component" value="Unassembled WGS sequence"/>
</dbReference>
<keyword evidence="3" id="KW-1185">Reference proteome</keyword>
<feature type="compositionally biased region" description="Basic and acidic residues" evidence="1">
    <location>
        <begin position="100"/>
        <end position="118"/>
    </location>
</feature>
<comment type="caution">
    <text evidence="2">The sequence shown here is derived from an EMBL/GenBank/DDBJ whole genome shotgun (WGS) entry which is preliminary data.</text>
</comment>